<evidence type="ECO:0000313" key="3">
    <source>
        <dbReference type="Proteomes" id="UP000789901"/>
    </source>
</evidence>
<dbReference type="Proteomes" id="UP000789901">
    <property type="component" value="Unassembled WGS sequence"/>
</dbReference>
<name>A0ABN7WLX2_GIGMA</name>
<reference evidence="2 3" key="1">
    <citation type="submission" date="2021-06" db="EMBL/GenBank/DDBJ databases">
        <authorList>
            <person name="Kallberg Y."/>
            <person name="Tangrot J."/>
            <person name="Rosling A."/>
        </authorList>
    </citation>
    <scope>NUCLEOTIDE SEQUENCE [LARGE SCALE GENOMIC DNA]</scope>
    <source>
        <strain evidence="2 3">120-4 pot B 10/14</strain>
    </source>
</reference>
<feature type="region of interest" description="Disordered" evidence="1">
    <location>
        <begin position="155"/>
        <end position="181"/>
    </location>
</feature>
<accession>A0ABN7WLX2</accession>
<keyword evidence="3" id="KW-1185">Reference proteome</keyword>
<gene>
    <name evidence="2" type="ORF">GMARGA_LOCUS32431</name>
</gene>
<evidence type="ECO:0000313" key="2">
    <source>
        <dbReference type="EMBL" id="CAG8835165.1"/>
    </source>
</evidence>
<comment type="caution">
    <text evidence="2">The sequence shown here is derived from an EMBL/GenBank/DDBJ whole genome shotgun (WGS) entry which is preliminary data.</text>
</comment>
<organism evidence="2 3">
    <name type="scientific">Gigaspora margarita</name>
    <dbReference type="NCBI Taxonomy" id="4874"/>
    <lineage>
        <taxon>Eukaryota</taxon>
        <taxon>Fungi</taxon>
        <taxon>Fungi incertae sedis</taxon>
        <taxon>Mucoromycota</taxon>
        <taxon>Glomeromycotina</taxon>
        <taxon>Glomeromycetes</taxon>
        <taxon>Diversisporales</taxon>
        <taxon>Gigasporaceae</taxon>
        <taxon>Gigaspora</taxon>
    </lineage>
</organism>
<feature type="non-terminal residue" evidence="2">
    <location>
        <position position="198"/>
    </location>
</feature>
<dbReference type="EMBL" id="CAJVQB010050953">
    <property type="protein sequence ID" value="CAG8835165.1"/>
    <property type="molecule type" value="Genomic_DNA"/>
</dbReference>
<evidence type="ECO:0000256" key="1">
    <source>
        <dbReference type="SAM" id="MobiDB-lite"/>
    </source>
</evidence>
<protein>
    <submittedName>
        <fullName evidence="2">3347_t:CDS:1</fullName>
    </submittedName>
</protein>
<proteinExistence type="predicted"/>
<sequence>MSTEVLYGVTLDAEVAILYLVTTNDQKLENLDIEDPIPLRDSPAFAIKVNTIEFIPTWCEVDTCIGALTVHLDERTCFDAEAYIDELDLQKSAVICKDQRRQLSVNNTPTTLPTMSTVQNVNLPLLTTSALPQSLTTPSAAFTMGPLTASAATGSQQPDYFFDSHHNSPTSPTGPSGNLTLLVSTGSELLGRQLSTPE</sequence>
<feature type="compositionally biased region" description="Polar residues" evidence="1">
    <location>
        <begin position="167"/>
        <end position="181"/>
    </location>
</feature>